<name>A0A915U1U7_9BACT</name>
<dbReference type="RefSeq" id="WP_267926360.1">
    <property type="nucleotide sequence ID" value="NZ_AP024233.1"/>
</dbReference>
<dbReference type="GO" id="GO:0005048">
    <property type="term" value="F:signal sequence binding"/>
    <property type="evidence" value="ECO:0007669"/>
    <property type="project" value="UniProtKB-UniRule"/>
</dbReference>
<reference evidence="2" key="1">
    <citation type="submission" date="2020-12" db="EMBL/GenBank/DDBJ databases">
        <title>Desulfobium dissulfuricans gen. nov., sp. nov., a novel mesophilic, sulfate-reducing bacterium isolated from a deep-sea hydrothermal vent.</title>
        <authorList>
            <person name="Hashimoto Y."/>
            <person name="Tame A."/>
            <person name="Sawayama S."/>
            <person name="Miyazaki J."/>
            <person name="Takai K."/>
            <person name="Nakagawa S."/>
        </authorList>
    </citation>
    <scope>NUCLEOTIDE SEQUENCE</scope>
    <source>
        <strain evidence="2">GF1</strain>
    </source>
</reference>
<dbReference type="Proteomes" id="UP001063350">
    <property type="component" value="Chromosome"/>
</dbReference>
<dbReference type="Pfam" id="PF03927">
    <property type="entry name" value="NapD"/>
    <property type="match status" value="1"/>
</dbReference>
<dbReference type="InterPro" id="IPR005623">
    <property type="entry name" value="Chaperone_NapD_NO3_reduct"/>
</dbReference>
<dbReference type="AlphaFoldDB" id="A0A915U1U7"/>
<evidence type="ECO:0000313" key="3">
    <source>
        <dbReference type="Proteomes" id="UP001063350"/>
    </source>
</evidence>
<dbReference type="HAMAP" id="MF_02200">
    <property type="entry name" value="NapD"/>
    <property type="match status" value="1"/>
</dbReference>
<keyword evidence="1" id="KW-0143">Chaperone</keyword>
<protein>
    <recommendedName>
        <fullName evidence="1">Chaperone NapD</fullName>
    </recommendedName>
    <alternativeName>
        <fullName evidence="1">NapA signal peptide-binding chaperone NapD</fullName>
    </alternativeName>
</protein>
<dbReference type="GO" id="GO:0005737">
    <property type="term" value="C:cytoplasm"/>
    <property type="evidence" value="ECO:0007669"/>
    <property type="project" value="UniProtKB-SubCell"/>
</dbReference>
<comment type="similarity">
    <text evidence="1">Belongs to the NapD family.</text>
</comment>
<comment type="function">
    <text evidence="1">Chaperone for NapA, the catalytic subunit of the periplasmic nitrate reductase. It binds directly and specifically to the twin-arginine signal peptide of NapA, preventing premature interaction with the Tat translocase and premature export.</text>
</comment>
<comment type="subcellular location">
    <subcellularLocation>
        <location evidence="1">Cytoplasm</location>
    </subcellularLocation>
</comment>
<proteinExistence type="inferred from homology"/>
<evidence type="ECO:0000313" key="2">
    <source>
        <dbReference type="EMBL" id="BCO09609.1"/>
    </source>
</evidence>
<organism evidence="2 3">
    <name type="scientific">Desulfolithobacter dissulfuricans</name>
    <dbReference type="NCBI Taxonomy" id="2795293"/>
    <lineage>
        <taxon>Bacteria</taxon>
        <taxon>Pseudomonadati</taxon>
        <taxon>Thermodesulfobacteriota</taxon>
        <taxon>Desulfobulbia</taxon>
        <taxon>Desulfobulbales</taxon>
        <taxon>Desulfobulbaceae</taxon>
        <taxon>Desulfolithobacter</taxon>
    </lineage>
</organism>
<dbReference type="Gene3D" id="3.30.70.920">
    <property type="match status" value="1"/>
</dbReference>
<dbReference type="GO" id="GO:0051224">
    <property type="term" value="P:negative regulation of protein transport"/>
    <property type="evidence" value="ECO:0007669"/>
    <property type="project" value="UniProtKB-UniRule"/>
</dbReference>
<evidence type="ECO:0000256" key="1">
    <source>
        <dbReference type="HAMAP-Rule" id="MF_02200"/>
    </source>
</evidence>
<dbReference type="EMBL" id="AP024233">
    <property type="protein sequence ID" value="BCO09609.1"/>
    <property type="molecule type" value="Genomic_DNA"/>
</dbReference>
<gene>
    <name evidence="1" type="primary">napD</name>
    <name evidence="2" type="ORF">GF1_19850</name>
</gene>
<keyword evidence="1" id="KW-0963">Cytoplasm</keyword>
<sequence>MPIGGVVISTWPEDRDQTLEALHRMSQVEVYGADDKGNIVVVLESRTTDAMEKLMRDIEKMETVLSVGLTYLNTEDEAEKIARGEYVPQIFGRRRDEKGQGM</sequence>
<keyword evidence="3" id="KW-1185">Reference proteome</keyword>
<dbReference type="KEGG" id="ddu:GF1_19850"/>
<comment type="subunit">
    <text evidence="1">Interacts with the cytoplasmic NapA precursor.</text>
</comment>
<accession>A0A915U1U7</accession>